<proteinExistence type="predicted"/>
<dbReference type="EMBL" id="LJGW01000377">
    <property type="protein sequence ID" value="OEV09255.1"/>
    <property type="molecule type" value="Genomic_DNA"/>
</dbReference>
<evidence type="ECO:0000313" key="2">
    <source>
        <dbReference type="Proteomes" id="UP000176005"/>
    </source>
</evidence>
<dbReference type="AlphaFoldDB" id="A0A1E7KZB9"/>
<keyword evidence="2" id="KW-1185">Reference proteome</keyword>
<organism evidence="1 2">
    <name type="scientific">Streptomyces nanshensis</name>
    <dbReference type="NCBI Taxonomy" id="518642"/>
    <lineage>
        <taxon>Bacteria</taxon>
        <taxon>Bacillati</taxon>
        <taxon>Actinomycetota</taxon>
        <taxon>Actinomycetes</taxon>
        <taxon>Kitasatosporales</taxon>
        <taxon>Streptomycetaceae</taxon>
        <taxon>Streptomyces</taxon>
    </lineage>
</organism>
<name>A0A1E7KZB9_9ACTN</name>
<evidence type="ECO:0008006" key="3">
    <source>
        <dbReference type="Google" id="ProtNLM"/>
    </source>
</evidence>
<evidence type="ECO:0000313" key="1">
    <source>
        <dbReference type="EMBL" id="OEV09255.1"/>
    </source>
</evidence>
<dbReference type="RefSeq" id="WP_070018734.1">
    <property type="nucleotide sequence ID" value="NZ_LJGW01000377.1"/>
</dbReference>
<protein>
    <recommendedName>
        <fullName evidence="3">Integrase</fullName>
    </recommendedName>
</protein>
<dbReference type="Proteomes" id="UP000176005">
    <property type="component" value="Unassembled WGS sequence"/>
</dbReference>
<accession>A0A1E7KZB9</accession>
<dbReference type="PATRIC" id="fig|518642.10.peg.4771"/>
<comment type="caution">
    <text evidence="1">The sequence shown here is derived from an EMBL/GenBank/DDBJ whole genome shotgun (WGS) entry which is preliminary data.</text>
</comment>
<sequence length="546" mass="59469">MVTHAASDPYARHVLARMADYVTDEGTPWARRLWDIGSILALEELWEAGYWEAHGVLSGAACTWQRTQLTALIGPDRGLGERELRRELTQLLKHPLPDPSPARRRLREIIEHARPGYLERWATVVNQPGEPQVKPERLSRVISAHLLDLGYSASRLRTWTHSLARAGASTGDLTDSAVELAQASPRPFEVLVALEKAPRRDLAEGLKPWRDKGAVIAWLRENSHSTQGVRAGGGFVHRFTAMDPYSAAEQARQLLERLTARAQFLRRDRGGIVPLPHIWVAGHPHAIPLAPPARGADVLTLVNEGHLYQDPGRGSRIDDALELAASLNRGPLAPAVAGGWAAVESLLTHPDDPQEQERSGKAVAADRLAAVIACSWPRAELTALAHRHKPQQPDELQRSVQACTTNRERARLVAQALRTAGADVLDFSGSSTKWSDIPAGQRMADLVGGPRRVLSDVAQTFRIALRRLYRTRNVILHGGATRGVALEASLRTAAPLVGAGLDRFVHAVYEEGVAPLDLAARADVALSLVDGETNLDLVDLLEPGGS</sequence>
<reference evidence="1 2" key="1">
    <citation type="journal article" date="2016" name="Front. Microbiol.">
        <title>Comparative Genomics Analysis of Streptomyces Species Reveals Their Adaptation to the Marine Environment and Their Diversity at the Genomic Level.</title>
        <authorList>
            <person name="Tian X."/>
            <person name="Zhang Z."/>
            <person name="Yang T."/>
            <person name="Chen M."/>
            <person name="Li J."/>
            <person name="Chen F."/>
            <person name="Yang J."/>
            <person name="Li W."/>
            <person name="Zhang B."/>
            <person name="Zhang Z."/>
            <person name="Wu J."/>
            <person name="Zhang C."/>
            <person name="Long L."/>
            <person name="Xiao J."/>
        </authorList>
    </citation>
    <scope>NUCLEOTIDE SEQUENCE [LARGE SCALE GENOMIC DNA]</scope>
    <source>
        <strain evidence="1 2">SCSIO 10429</strain>
    </source>
</reference>
<gene>
    <name evidence="1" type="ORF">AN218_22630</name>
</gene>